<evidence type="ECO:0000313" key="1">
    <source>
        <dbReference type="EMBL" id="KAG0436215.1"/>
    </source>
</evidence>
<reference evidence="1 2" key="1">
    <citation type="journal article" date="2020" name="Cell">
        <title>Large-Scale Comparative Analyses of Tick Genomes Elucidate Their Genetic Diversity and Vector Capacities.</title>
        <authorList>
            <consortium name="Tick Genome and Microbiome Consortium (TIGMIC)"/>
            <person name="Jia N."/>
            <person name="Wang J."/>
            <person name="Shi W."/>
            <person name="Du L."/>
            <person name="Sun Y."/>
            <person name="Zhan W."/>
            <person name="Jiang J.F."/>
            <person name="Wang Q."/>
            <person name="Zhang B."/>
            <person name="Ji P."/>
            <person name="Bell-Sakyi L."/>
            <person name="Cui X.M."/>
            <person name="Yuan T.T."/>
            <person name="Jiang B.G."/>
            <person name="Yang W.F."/>
            <person name="Lam T.T."/>
            <person name="Chang Q.C."/>
            <person name="Ding S.J."/>
            <person name="Wang X.J."/>
            <person name="Zhu J.G."/>
            <person name="Ruan X.D."/>
            <person name="Zhao L."/>
            <person name="Wei J.T."/>
            <person name="Ye R.Z."/>
            <person name="Que T.C."/>
            <person name="Du C.H."/>
            <person name="Zhou Y.H."/>
            <person name="Cheng J.X."/>
            <person name="Dai P.F."/>
            <person name="Guo W.B."/>
            <person name="Han X.H."/>
            <person name="Huang E.J."/>
            <person name="Li L.F."/>
            <person name="Wei W."/>
            <person name="Gao Y.C."/>
            <person name="Liu J.Z."/>
            <person name="Shao H.Z."/>
            <person name="Wang X."/>
            <person name="Wang C.C."/>
            <person name="Yang T.C."/>
            <person name="Huo Q.B."/>
            <person name="Li W."/>
            <person name="Chen H.Y."/>
            <person name="Chen S.E."/>
            <person name="Zhou L.G."/>
            <person name="Ni X.B."/>
            <person name="Tian J.H."/>
            <person name="Sheng Y."/>
            <person name="Liu T."/>
            <person name="Pan Y.S."/>
            <person name="Xia L.Y."/>
            <person name="Li J."/>
            <person name="Zhao F."/>
            <person name="Cao W.C."/>
        </authorList>
    </citation>
    <scope>NUCLEOTIDE SEQUENCE [LARGE SCALE GENOMIC DNA]</scope>
    <source>
        <strain evidence="1">Iper-2018</strain>
    </source>
</reference>
<name>A0AC60QLV4_IXOPE</name>
<dbReference type="EMBL" id="JABSTQ010007113">
    <property type="protein sequence ID" value="KAG0436215.1"/>
    <property type="molecule type" value="Genomic_DNA"/>
</dbReference>
<organism evidence="1 2">
    <name type="scientific">Ixodes persulcatus</name>
    <name type="common">Taiga tick</name>
    <dbReference type="NCBI Taxonomy" id="34615"/>
    <lineage>
        <taxon>Eukaryota</taxon>
        <taxon>Metazoa</taxon>
        <taxon>Ecdysozoa</taxon>
        <taxon>Arthropoda</taxon>
        <taxon>Chelicerata</taxon>
        <taxon>Arachnida</taxon>
        <taxon>Acari</taxon>
        <taxon>Parasitiformes</taxon>
        <taxon>Ixodida</taxon>
        <taxon>Ixodoidea</taxon>
        <taxon>Ixodidae</taxon>
        <taxon>Ixodinae</taxon>
        <taxon>Ixodes</taxon>
    </lineage>
</organism>
<comment type="caution">
    <text evidence="1">The sequence shown here is derived from an EMBL/GenBank/DDBJ whole genome shotgun (WGS) entry which is preliminary data.</text>
</comment>
<gene>
    <name evidence="1" type="ORF">HPB47_018075</name>
</gene>
<accession>A0AC60QLV4</accession>
<protein>
    <submittedName>
        <fullName evidence="1">Uncharacterized protein</fullName>
    </submittedName>
</protein>
<sequence>MSAEKAVPRAEGGSSERRGFGVTAVKCEAASLQGHAGLLIYYTVSRTSLKCFIDPKSKYVYVERNPWDCCVSCYNYVREIPVCKLQDGIFDEFLDAFLERHSNFGDYFDHVPSDYRRRKERNVFFVTYEEH</sequence>
<evidence type="ECO:0000313" key="2">
    <source>
        <dbReference type="Proteomes" id="UP000805193"/>
    </source>
</evidence>
<dbReference type="Proteomes" id="UP000805193">
    <property type="component" value="Unassembled WGS sequence"/>
</dbReference>
<proteinExistence type="predicted"/>
<keyword evidence="2" id="KW-1185">Reference proteome</keyword>